<dbReference type="Proteomes" id="UP000094580">
    <property type="component" value="Unassembled WGS sequence"/>
</dbReference>
<accession>A0ABX2ZPB4</accession>
<evidence type="ECO:0000313" key="1">
    <source>
        <dbReference type="EMBL" id="ODG91560.1"/>
    </source>
</evidence>
<keyword evidence="2" id="KW-1185">Reference proteome</keyword>
<evidence type="ECO:0000313" key="2">
    <source>
        <dbReference type="Proteomes" id="UP000094580"/>
    </source>
</evidence>
<dbReference type="EMBL" id="MDKC01000023">
    <property type="protein sequence ID" value="ODG91560.1"/>
    <property type="molecule type" value="Genomic_DNA"/>
</dbReference>
<organism evidence="1 2">
    <name type="scientific">Gottfriedia luciferensis</name>
    <dbReference type="NCBI Taxonomy" id="178774"/>
    <lineage>
        <taxon>Bacteria</taxon>
        <taxon>Bacillati</taxon>
        <taxon>Bacillota</taxon>
        <taxon>Bacilli</taxon>
        <taxon>Bacillales</taxon>
        <taxon>Bacillaceae</taxon>
        <taxon>Gottfriedia</taxon>
    </lineage>
</organism>
<name>A0ABX2ZPB4_9BACI</name>
<proteinExistence type="predicted"/>
<evidence type="ECO:0008006" key="3">
    <source>
        <dbReference type="Google" id="ProtNLM"/>
    </source>
</evidence>
<reference evidence="1 2" key="1">
    <citation type="submission" date="2016-07" db="EMBL/GenBank/DDBJ databases">
        <authorList>
            <person name="Townsley L."/>
            <person name="Shank E.A."/>
        </authorList>
    </citation>
    <scope>NUCLEOTIDE SEQUENCE [LARGE SCALE GENOMIC DNA]</scope>
    <source>
        <strain evidence="1 2">CH01</strain>
    </source>
</reference>
<sequence>MFRNVIWLPNVRNKLTQFRSIRFTPEETFDFISQIVLETEDLLKNEVIGKAYTEEFGNYKGISRVVIKKFRIYFERVNNDIVIVAIVFPGEK</sequence>
<gene>
    <name evidence="1" type="ORF">BED47_07120</name>
</gene>
<comment type="caution">
    <text evidence="1">The sequence shown here is derived from an EMBL/GenBank/DDBJ whole genome shotgun (WGS) entry which is preliminary data.</text>
</comment>
<protein>
    <recommendedName>
        <fullName evidence="3">Type II toxin-antitoxin system RelE/ParE family toxin</fullName>
    </recommendedName>
</protein>